<accession>A0AAE6P2A0</accession>
<evidence type="ECO:0000313" key="7">
    <source>
        <dbReference type="EMBL" id="QFX93052.1"/>
    </source>
</evidence>
<evidence type="ECO:0000256" key="5">
    <source>
        <dbReference type="ARBA" id="ARBA00023136"/>
    </source>
</evidence>
<sequence>MNQKTNKKIISGTLILSIAAIISKVLSAVYRIPLENFVGNVGFYIYQQVYPIYGIGVAFALTGLPAFISKLIVERDTEEAKQTLFFQIMVILTIISVVIFASLQLFSSEIATLMGDVELKPVIQAVSWMFLLMPLLADIRGYYQSSMQMIPTATSQVVEQVVRVAMIIVVAYLAAAQHWNLYHMGTLAMLSAPVAAVFAAVILLGQSHHLFRHFHLADLKFNYVTLTKQIVLEGGVLSILAALMVLMQLVDSFTVKNGLVASGLSNLVAQTQKGIYDRAQPIVQLGLVIGTAISSTVLPQMAYYYHTGKEKSFKTLVKHSMRITLVVTMAVTFGLISIMPQLNHLLFGSYDLDLTLAIYCLSILFATMVTAFNSVLQSINNFKSTAVAIFGGLLCKLALTRIFVVHFGIMGASLSTIIALAVVLLVNWYTSPKQVHEHIFRVDFLIKVAAISIVMMIVVGLLGWLLNYYLGNGSRLMDIVKLMVVIPVGAIVFLGMCLKGKVLSVSELEMIPILNRFVGDKIK</sequence>
<feature type="transmembrane region" description="Helical" evidence="6">
    <location>
        <begin position="84"/>
        <end position="107"/>
    </location>
</feature>
<dbReference type="CDD" id="cd13124">
    <property type="entry name" value="MATE_SpoVB_like"/>
    <property type="match status" value="1"/>
</dbReference>
<evidence type="ECO:0000256" key="3">
    <source>
        <dbReference type="ARBA" id="ARBA00022692"/>
    </source>
</evidence>
<dbReference type="KEGG" id="lfv:LF543_05670"/>
<dbReference type="PANTHER" id="PTHR30250:SF29">
    <property type="entry name" value="POLYSACCHARIDE BIOSYNTHESIS PROTEIN C-TERMINAL DOMAIN-CONTAINING PROTEIN"/>
    <property type="match status" value="1"/>
</dbReference>
<dbReference type="EMBL" id="CP045562">
    <property type="protein sequence ID" value="QFX93052.1"/>
    <property type="molecule type" value="Genomic_DNA"/>
</dbReference>
<evidence type="ECO:0000256" key="1">
    <source>
        <dbReference type="ARBA" id="ARBA00004651"/>
    </source>
</evidence>
<feature type="transmembrane region" description="Helical" evidence="6">
    <location>
        <begin position="409"/>
        <end position="430"/>
    </location>
</feature>
<keyword evidence="3 6" id="KW-0812">Transmembrane</keyword>
<gene>
    <name evidence="7" type="ORF">LF543_05670</name>
</gene>
<keyword evidence="5 6" id="KW-0472">Membrane</keyword>
<feature type="transmembrane region" description="Helical" evidence="6">
    <location>
        <begin position="157"/>
        <end position="175"/>
    </location>
</feature>
<dbReference type="Pfam" id="PF01943">
    <property type="entry name" value="Polysacc_synt"/>
    <property type="match status" value="1"/>
</dbReference>
<dbReference type="RefSeq" id="WP_010022829.1">
    <property type="nucleotide sequence ID" value="NZ_AZDS01000004.1"/>
</dbReference>
<protein>
    <submittedName>
        <fullName evidence="7">Oligosaccharide flippase family protein</fullName>
    </submittedName>
</protein>
<reference evidence="7 8" key="1">
    <citation type="submission" date="2019-10" db="EMBL/GenBank/DDBJ databases">
        <title>Genome sequencing of Lactobacillus fructivorans.</title>
        <authorList>
            <person name="Kim K."/>
        </authorList>
    </citation>
    <scope>NUCLEOTIDE SEQUENCE [LARGE SCALE GENOMIC DNA]</scope>
    <source>
        <strain evidence="7 8">LF543</strain>
    </source>
</reference>
<organism evidence="7 8">
    <name type="scientific">Fructilactobacillus fructivorans</name>
    <dbReference type="NCBI Taxonomy" id="1614"/>
    <lineage>
        <taxon>Bacteria</taxon>
        <taxon>Bacillati</taxon>
        <taxon>Bacillota</taxon>
        <taxon>Bacilli</taxon>
        <taxon>Lactobacillales</taxon>
        <taxon>Lactobacillaceae</taxon>
        <taxon>Fructilactobacillus</taxon>
    </lineage>
</organism>
<dbReference type="GO" id="GO:0005886">
    <property type="term" value="C:plasma membrane"/>
    <property type="evidence" value="ECO:0007669"/>
    <property type="project" value="UniProtKB-SubCell"/>
</dbReference>
<keyword evidence="4 6" id="KW-1133">Transmembrane helix</keyword>
<dbReference type="PANTHER" id="PTHR30250">
    <property type="entry name" value="PST FAMILY PREDICTED COLANIC ACID TRANSPORTER"/>
    <property type="match status" value="1"/>
</dbReference>
<evidence type="ECO:0000313" key="8">
    <source>
        <dbReference type="Proteomes" id="UP000327194"/>
    </source>
</evidence>
<feature type="transmembrane region" description="Helical" evidence="6">
    <location>
        <begin position="442"/>
        <end position="467"/>
    </location>
</feature>
<feature type="transmembrane region" description="Helical" evidence="6">
    <location>
        <begin position="181"/>
        <end position="204"/>
    </location>
</feature>
<feature type="transmembrane region" description="Helical" evidence="6">
    <location>
        <begin position="12"/>
        <end position="32"/>
    </location>
</feature>
<dbReference type="Proteomes" id="UP000327194">
    <property type="component" value="Chromosome"/>
</dbReference>
<feature type="transmembrane region" description="Helical" evidence="6">
    <location>
        <begin position="479"/>
        <end position="498"/>
    </location>
</feature>
<dbReference type="InterPro" id="IPR002797">
    <property type="entry name" value="Polysacc_synth"/>
</dbReference>
<feature type="transmembrane region" description="Helical" evidence="6">
    <location>
        <begin position="119"/>
        <end position="137"/>
    </location>
</feature>
<dbReference type="AlphaFoldDB" id="A0AAE6P2A0"/>
<feature type="transmembrane region" description="Helical" evidence="6">
    <location>
        <begin position="230"/>
        <end position="250"/>
    </location>
</feature>
<name>A0AAE6P2A0_9LACO</name>
<evidence type="ECO:0000256" key="4">
    <source>
        <dbReference type="ARBA" id="ARBA00022989"/>
    </source>
</evidence>
<dbReference type="InterPro" id="IPR050833">
    <property type="entry name" value="Poly_Biosynth_Transport"/>
</dbReference>
<feature type="transmembrane region" description="Helical" evidence="6">
    <location>
        <begin position="384"/>
        <end position="403"/>
    </location>
</feature>
<keyword evidence="2" id="KW-1003">Cell membrane</keyword>
<feature type="transmembrane region" description="Helical" evidence="6">
    <location>
        <begin position="323"/>
        <end position="342"/>
    </location>
</feature>
<comment type="subcellular location">
    <subcellularLocation>
        <location evidence="1">Cell membrane</location>
        <topology evidence="1">Multi-pass membrane protein</topology>
    </subcellularLocation>
</comment>
<proteinExistence type="predicted"/>
<feature type="transmembrane region" description="Helical" evidence="6">
    <location>
        <begin position="354"/>
        <end position="372"/>
    </location>
</feature>
<feature type="transmembrane region" description="Helical" evidence="6">
    <location>
        <begin position="52"/>
        <end position="72"/>
    </location>
</feature>
<evidence type="ECO:0000256" key="2">
    <source>
        <dbReference type="ARBA" id="ARBA00022475"/>
    </source>
</evidence>
<dbReference type="InterPro" id="IPR024923">
    <property type="entry name" value="PG_synth_SpoVB"/>
</dbReference>
<evidence type="ECO:0000256" key="6">
    <source>
        <dbReference type="SAM" id="Phobius"/>
    </source>
</evidence>
<feature type="transmembrane region" description="Helical" evidence="6">
    <location>
        <begin position="282"/>
        <end position="303"/>
    </location>
</feature>